<dbReference type="Proteomes" id="UP000002218">
    <property type="component" value="Chromosome"/>
</dbReference>
<sequence length="171" mass="18121">MSEDRDLAAALTEVEQFVASAGWDRPVQLFALVRTEDLLAAQPSLAAELDTAVYTPIAQDPLPDQDVARGLAQVSWPAGVAGCVLVQEILVLPPSAQEALSEDPDAAAAQAAEHPERTEARLVAGVLRSGPRACLLRVRVPAGEQELPLVRGADLAPNLLDALELTFDDQN</sequence>
<reference evidence="1 2" key="2">
    <citation type="journal article" date="2010" name="Stand. Genomic Sci.">
        <title>Complete genome sequence of Nakamurella multipartita type strain (Y-104).</title>
        <authorList>
            <person name="Tice H."/>
            <person name="Mayilraj S."/>
            <person name="Sims D."/>
            <person name="Lapidus A."/>
            <person name="Nolan M."/>
            <person name="Lucas S."/>
            <person name="Glavina Del Rio T."/>
            <person name="Copeland A."/>
            <person name="Cheng J.F."/>
            <person name="Meincke L."/>
            <person name="Bruce D."/>
            <person name="Goodwin L."/>
            <person name="Pitluck S."/>
            <person name="Ivanova N."/>
            <person name="Mavromatis K."/>
            <person name="Ovchinnikova G."/>
            <person name="Pati A."/>
            <person name="Chen A."/>
            <person name="Palaniappan K."/>
            <person name="Land M."/>
            <person name="Hauser L."/>
            <person name="Chang Y.J."/>
            <person name="Jeffries C.D."/>
            <person name="Detter J.C."/>
            <person name="Brettin T."/>
            <person name="Rohde M."/>
            <person name="Goker M."/>
            <person name="Bristow J."/>
            <person name="Eisen J.A."/>
            <person name="Markowitz V."/>
            <person name="Hugenholtz P."/>
            <person name="Kyrpides N.C."/>
            <person name="Klenk H.P."/>
            <person name="Chen F."/>
        </authorList>
    </citation>
    <scope>NUCLEOTIDE SEQUENCE [LARGE SCALE GENOMIC DNA]</scope>
    <source>
        <strain evidence="2">ATCC 700099 / DSM 44233 / CIP 104796 / JCM 9543 / NBRC 105858 / Y-104</strain>
    </source>
</reference>
<evidence type="ECO:0000313" key="1">
    <source>
        <dbReference type="EMBL" id="ACV77993.1"/>
    </source>
</evidence>
<gene>
    <name evidence="1" type="ordered locus">Namu_1598</name>
</gene>
<organism evidence="1 2">
    <name type="scientific">Nakamurella multipartita (strain ATCC 700099 / DSM 44233 / CIP 104796 / JCM 9543 / NBRC 105858 / Y-104)</name>
    <name type="common">Microsphaera multipartita</name>
    <dbReference type="NCBI Taxonomy" id="479431"/>
    <lineage>
        <taxon>Bacteria</taxon>
        <taxon>Bacillati</taxon>
        <taxon>Actinomycetota</taxon>
        <taxon>Actinomycetes</taxon>
        <taxon>Nakamurellales</taxon>
        <taxon>Nakamurellaceae</taxon>
        <taxon>Nakamurella</taxon>
    </lineage>
</organism>
<dbReference type="eggNOG" id="ENOG5032TUF">
    <property type="taxonomic scope" value="Bacteria"/>
</dbReference>
<dbReference type="InParanoid" id="C8XFA7"/>
<dbReference type="RefSeq" id="WP_015746899.1">
    <property type="nucleotide sequence ID" value="NC_013235.1"/>
</dbReference>
<dbReference type="KEGG" id="nml:Namu_1598"/>
<accession>C8XFA7</accession>
<proteinExistence type="predicted"/>
<dbReference type="STRING" id="479431.Namu_1598"/>
<dbReference type="EMBL" id="CP001737">
    <property type="protein sequence ID" value="ACV77993.1"/>
    <property type="molecule type" value="Genomic_DNA"/>
</dbReference>
<dbReference type="NCBIfam" id="NF040618">
    <property type="entry name" value="PPA1309_fam"/>
    <property type="match status" value="1"/>
</dbReference>
<protein>
    <submittedName>
        <fullName evidence="1">Uncharacterized protein</fullName>
    </submittedName>
</protein>
<keyword evidence="2" id="KW-1185">Reference proteome</keyword>
<dbReference type="InterPro" id="IPR047681">
    <property type="entry name" value="PPA1309-like"/>
</dbReference>
<name>C8XFA7_NAKMY</name>
<dbReference type="OrthoDB" id="3266223at2"/>
<reference evidence="2" key="1">
    <citation type="submission" date="2009-09" db="EMBL/GenBank/DDBJ databases">
        <title>The complete genome of Nakamurella multipartita DSM 44233.</title>
        <authorList>
            <consortium name="US DOE Joint Genome Institute (JGI-PGF)"/>
            <person name="Lucas S."/>
            <person name="Copeland A."/>
            <person name="Lapidus A."/>
            <person name="Glavina del Rio T."/>
            <person name="Dalin E."/>
            <person name="Tice H."/>
            <person name="Bruce D."/>
            <person name="Goodwin L."/>
            <person name="Pitluck S."/>
            <person name="Kyrpides N."/>
            <person name="Mavromatis K."/>
            <person name="Ivanova N."/>
            <person name="Ovchinnikova G."/>
            <person name="Sims D."/>
            <person name="Meincke L."/>
            <person name="Brettin T."/>
            <person name="Detter J.C."/>
            <person name="Han C."/>
            <person name="Larimer F."/>
            <person name="Land M."/>
            <person name="Hauser L."/>
            <person name="Markowitz V."/>
            <person name="Cheng J.-F."/>
            <person name="Hugenholtz P."/>
            <person name="Woyke T."/>
            <person name="Wu D."/>
            <person name="Klenk H.-P."/>
            <person name="Eisen J.A."/>
        </authorList>
    </citation>
    <scope>NUCLEOTIDE SEQUENCE [LARGE SCALE GENOMIC DNA]</scope>
    <source>
        <strain evidence="2">ATCC 700099 / DSM 44233 / CIP 104796 / JCM 9543 / NBRC 105858 / Y-104</strain>
    </source>
</reference>
<dbReference type="HOGENOM" id="CLU_094573_0_0_11"/>
<evidence type="ECO:0000313" key="2">
    <source>
        <dbReference type="Proteomes" id="UP000002218"/>
    </source>
</evidence>
<dbReference type="AlphaFoldDB" id="C8XFA7"/>